<evidence type="ECO:0000256" key="1">
    <source>
        <dbReference type="SAM" id="MobiDB-lite"/>
    </source>
</evidence>
<accession>A0A8H7ZYF4</accession>
<organism evidence="2 3">
    <name type="scientific">Olpidium bornovanus</name>
    <dbReference type="NCBI Taxonomy" id="278681"/>
    <lineage>
        <taxon>Eukaryota</taxon>
        <taxon>Fungi</taxon>
        <taxon>Fungi incertae sedis</taxon>
        <taxon>Olpidiomycota</taxon>
        <taxon>Olpidiomycotina</taxon>
        <taxon>Olpidiomycetes</taxon>
        <taxon>Olpidiales</taxon>
        <taxon>Olpidiaceae</taxon>
        <taxon>Olpidium</taxon>
    </lineage>
</organism>
<evidence type="ECO:0000313" key="2">
    <source>
        <dbReference type="EMBL" id="KAG5461655.1"/>
    </source>
</evidence>
<feature type="compositionally biased region" description="Pro residues" evidence="1">
    <location>
        <begin position="51"/>
        <end position="69"/>
    </location>
</feature>
<protein>
    <submittedName>
        <fullName evidence="2">Uncharacterized protein</fullName>
    </submittedName>
</protein>
<name>A0A8H7ZYF4_9FUNG</name>
<keyword evidence="3" id="KW-1185">Reference proteome</keyword>
<dbReference type="EMBL" id="JAEFCI010003332">
    <property type="protein sequence ID" value="KAG5461655.1"/>
    <property type="molecule type" value="Genomic_DNA"/>
</dbReference>
<feature type="non-terminal residue" evidence="2">
    <location>
        <position position="1"/>
    </location>
</feature>
<reference evidence="2 3" key="1">
    <citation type="journal article" name="Sci. Rep.">
        <title>Genome-scale phylogenetic analyses confirm Olpidium as the closest living zoosporic fungus to the non-flagellated, terrestrial fungi.</title>
        <authorList>
            <person name="Chang Y."/>
            <person name="Rochon D."/>
            <person name="Sekimoto S."/>
            <person name="Wang Y."/>
            <person name="Chovatia M."/>
            <person name="Sandor L."/>
            <person name="Salamov A."/>
            <person name="Grigoriev I.V."/>
            <person name="Stajich J.E."/>
            <person name="Spatafora J.W."/>
        </authorList>
    </citation>
    <scope>NUCLEOTIDE SEQUENCE [LARGE SCALE GENOMIC DNA]</scope>
    <source>
        <strain evidence="2">S191</strain>
    </source>
</reference>
<gene>
    <name evidence="2" type="ORF">BJ554DRAFT_6114</name>
</gene>
<feature type="region of interest" description="Disordered" evidence="1">
    <location>
        <begin position="34"/>
        <end position="69"/>
    </location>
</feature>
<dbReference type="AlphaFoldDB" id="A0A8H7ZYF4"/>
<dbReference type="Proteomes" id="UP000673691">
    <property type="component" value="Unassembled WGS sequence"/>
</dbReference>
<proteinExistence type="predicted"/>
<comment type="caution">
    <text evidence="2">The sequence shown here is derived from an EMBL/GenBank/DDBJ whole genome shotgun (WGS) entry which is preliminary data.</text>
</comment>
<sequence>CAWIAKTRDTLGLPSRSSASSSTRAVVSIHIEGGKSAGTGSFRPPAATENPPLPPLVARPPLDPAPTPPAPAPFRALRGSVWAALGSHSDSHQPCLSENQRVAQVVLNEQINHRRKVAHVKPYVQAHAPQSHFASATNRASATVISLPESISALIERPRPGIDTSTCGHPQAHVPGLIRDGPSGRGACIASTRTSFDRVASSRAGRSALCRPNGSHSSSGPSASSRAACTATSFVRSCCPIARNVECGTTFSSVATSTVAFAPRTASTAEVHVAKRGAISRCVGALVRSRQCGTNGQPTFRPLGNKTENAAVGRRSDGCWLSAAHPLPVSVVCSHVQEVRQTGGESCAEEGPQRFLLTVGGILRGGQVQLQGGRCRKFQGQVVGAALHTGETSGAVPEHGARYRRAAPEEGRPRPRQVVRVLTLFARPLRLPALAALCCCLPSCQRKDPMHCALWRGFGRPDDA</sequence>
<evidence type="ECO:0000313" key="3">
    <source>
        <dbReference type="Proteomes" id="UP000673691"/>
    </source>
</evidence>